<evidence type="ECO:0000256" key="3">
    <source>
        <dbReference type="ARBA" id="ARBA00022898"/>
    </source>
</evidence>
<gene>
    <name evidence="6" type="ORF">HNQ60_002201</name>
</gene>
<keyword evidence="7" id="KW-1185">Reference proteome</keyword>
<dbReference type="PANTHER" id="PTHR11808">
    <property type="entry name" value="TRANS-SULFURATION ENZYME FAMILY MEMBER"/>
    <property type="match status" value="1"/>
</dbReference>
<dbReference type="EMBL" id="JACHHZ010000002">
    <property type="protein sequence ID" value="MBB6093323.1"/>
    <property type="molecule type" value="Genomic_DNA"/>
</dbReference>
<reference evidence="6 7" key="1">
    <citation type="submission" date="2020-08" db="EMBL/GenBank/DDBJ databases">
        <title>Genomic Encyclopedia of Type Strains, Phase IV (KMG-IV): sequencing the most valuable type-strain genomes for metagenomic binning, comparative biology and taxonomic classification.</title>
        <authorList>
            <person name="Goeker M."/>
        </authorList>
    </citation>
    <scope>NUCLEOTIDE SEQUENCE [LARGE SCALE GENOMIC DNA]</scope>
    <source>
        <strain evidence="6 7">DSM 26723</strain>
    </source>
</reference>
<keyword evidence="3 4" id="KW-0663">Pyridoxal phosphate</keyword>
<organism evidence="6 7">
    <name type="scientific">Povalibacter uvarum</name>
    <dbReference type="NCBI Taxonomy" id="732238"/>
    <lineage>
        <taxon>Bacteria</taxon>
        <taxon>Pseudomonadati</taxon>
        <taxon>Pseudomonadota</taxon>
        <taxon>Gammaproteobacteria</taxon>
        <taxon>Steroidobacterales</taxon>
        <taxon>Steroidobacteraceae</taxon>
        <taxon>Povalibacter</taxon>
    </lineage>
</organism>
<dbReference type="PROSITE" id="PS00868">
    <property type="entry name" value="CYS_MET_METAB_PP"/>
    <property type="match status" value="1"/>
</dbReference>
<dbReference type="CDD" id="cd00614">
    <property type="entry name" value="CGS_like"/>
    <property type="match status" value="1"/>
</dbReference>
<dbReference type="AlphaFoldDB" id="A0A841HKQ5"/>
<dbReference type="InterPro" id="IPR015421">
    <property type="entry name" value="PyrdxlP-dep_Trfase_major"/>
</dbReference>
<dbReference type="PANTHER" id="PTHR11808:SF15">
    <property type="entry name" value="CYSTATHIONINE GAMMA-LYASE"/>
    <property type="match status" value="1"/>
</dbReference>
<evidence type="ECO:0000256" key="1">
    <source>
        <dbReference type="ARBA" id="ARBA00001933"/>
    </source>
</evidence>
<comment type="caution">
    <text evidence="6">The sequence shown here is derived from an EMBL/GenBank/DDBJ whole genome shotgun (WGS) entry which is preliminary data.</text>
</comment>
<comment type="similarity">
    <text evidence="2 5">Belongs to the trans-sulfuration enzymes family.</text>
</comment>
<evidence type="ECO:0000313" key="6">
    <source>
        <dbReference type="EMBL" id="MBB6093323.1"/>
    </source>
</evidence>
<keyword evidence="6" id="KW-0808">Transferase</keyword>
<dbReference type="SUPFAM" id="SSF53383">
    <property type="entry name" value="PLP-dependent transferases"/>
    <property type="match status" value="1"/>
</dbReference>
<evidence type="ECO:0000256" key="4">
    <source>
        <dbReference type="PIRSR" id="PIRSR001434-2"/>
    </source>
</evidence>
<accession>A0A841HKQ5</accession>
<evidence type="ECO:0000313" key="7">
    <source>
        <dbReference type="Proteomes" id="UP000588068"/>
    </source>
</evidence>
<dbReference type="GO" id="GO:0019343">
    <property type="term" value="P:cysteine biosynthetic process via cystathionine"/>
    <property type="evidence" value="ECO:0007669"/>
    <property type="project" value="TreeGrafter"/>
</dbReference>
<evidence type="ECO:0000256" key="2">
    <source>
        <dbReference type="ARBA" id="ARBA00009077"/>
    </source>
</evidence>
<dbReference type="InterPro" id="IPR015422">
    <property type="entry name" value="PyrdxlP-dep_Trfase_small"/>
</dbReference>
<sequence length="373" mass="40086">MKLETLSIRIGREVEPDAGDVAPAIHLSTTYERDADGEFSRGYSYTRADNPTRKALEQCIAALEGGVDATAYSSGSAASLAVFSLLRPGDHVVAPVESYHGTAKQLRDILGPMGVRYTFANMTSIDAVRAALTAQTRLVWAETPSNPMLNISDIGAITALAHERGAIVCCDNTFATPVWQRPFEFGADLVMHSSTKFFGGHSDVMGGAVITREGGQRAAQLRDYQGTAGSVPSAFDAWLIRRSLTTLSCRVRTQSESAARIAEFLSRHPNVERAFYPGLDSHPGHTLARKQMKGGFGAMLSFCVRGGRAEAFAIAARMKYFTRATSLGGVESLVEHRASIEGPHSVTPESLLRLSIGLEHADDLIGDLDQALA</sequence>
<protein>
    <submittedName>
        <fullName evidence="6">Cystathionine gamma-synthase</fullName>
        <ecNumber evidence="6">2.5.1.48</ecNumber>
    </submittedName>
</protein>
<dbReference type="Gene3D" id="3.40.640.10">
    <property type="entry name" value="Type I PLP-dependent aspartate aminotransferase-like (Major domain)"/>
    <property type="match status" value="1"/>
</dbReference>
<evidence type="ECO:0000256" key="5">
    <source>
        <dbReference type="RuleBase" id="RU362118"/>
    </source>
</evidence>
<dbReference type="GO" id="GO:0019346">
    <property type="term" value="P:transsulfuration"/>
    <property type="evidence" value="ECO:0007669"/>
    <property type="project" value="InterPro"/>
</dbReference>
<dbReference type="FunFam" id="3.40.640.10:FF:000046">
    <property type="entry name" value="Cystathionine gamma-lyase"/>
    <property type="match status" value="1"/>
</dbReference>
<feature type="modified residue" description="N6-(pyridoxal phosphate)lysine" evidence="4">
    <location>
        <position position="196"/>
    </location>
</feature>
<proteinExistence type="inferred from homology"/>
<dbReference type="GO" id="GO:0005737">
    <property type="term" value="C:cytoplasm"/>
    <property type="evidence" value="ECO:0007669"/>
    <property type="project" value="TreeGrafter"/>
</dbReference>
<dbReference type="InterPro" id="IPR054542">
    <property type="entry name" value="Cys_met_metab_PP"/>
</dbReference>
<dbReference type="Proteomes" id="UP000588068">
    <property type="component" value="Unassembled WGS sequence"/>
</dbReference>
<dbReference type="PIRSF" id="PIRSF001434">
    <property type="entry name" value="CGS"/>
    <property type="match status" value="1"/>
</dbReference>
<name>A0A841HKQ5_9GAMM</name>
<dbReference type="Gene3D" id="3.90.1150.10">
    <property type="entry name" value="Aspartate Aminotransferase, domain 1"/>
    <property type="match status" value="1"/>
</dbReference>
<dbReference type="Pfam" id="PF01053">
    <property type="entry name" value="Cys_Met_Meta_PP"/>
    <property type="match status" value="1"/>
</dbReference>
<dbReference type="EC" id="2.5.1.48" evidence="6"/>
<dbReference type="GO" id="GO:0030170">
    <property type="term" value="F:pyridoxal phosphate binding"/>
    <property type="evidence" value="ECO:0007669"/>
    <property type="project" value="InterPro"/>
</dbReference>
<comment type="cofactor">
    <cofactor evidence="1 5">
        <name>pyridoxal 5'-phosphate</name>
        <dbReference type="ChEBI" id="CHEBI:597326"/>
    </cofactor>
</comment>
<dbReference type="GO" id="GO:0003962">
    <property type="term" value="F:cystathionine gamma-synthase activity"/>
    <property type="evidence" value="ECO:0007669"/>
    <property type="project" value="UniProtKB-EC"/>
</dbReference>
<dbReference type="InterPro" id="IPR015424">
    <property type="entry name" value="PyrdxlP-dep_Trfase"/>
</dbReference>
<dbReference type="InterPro" id="IPR000277">
    <property type="entry name" value="Cys/Met-Metab_PyrdxlP-dep_enz"/>
</dbReference>
<dbReference type="GO" id="GO:0004123">
    <property type="term" value="F:cystathionine gamma-lyase activity"/>
    <property type="evidence" value="ECO:0007669"/>
    <property type="project" value="TreeGrafter"/>
</dbReference>
<dbReference type="RefSeq" id="WP_184331544.1">
    <property type="nucleotide sequence ID" value="NZ_JACHHZ010000002.1"/>
</dbReference>